<dbReference type="SUPFAM" id="SSF56349">
    <property type="entry name" value="DNA breaking-rejoining enzymes"/>
    <property type="match status" value="1"/>
</dbReference>
<feature type="region of interest" description="Disordered" evidence="2">
    <location>
        <begin position="631"/>
        <end position="704"/>
    </location>
</feature>
<dbReference type="GO" id="GO:0006310">
    <property type="term" value="P:DNA recombination"/>
    <property type="evidence" value="ECO:0007669"/>
    <property type="project" value="UniProtKB-KW"/>
</dbReference>
<dbReference type="InterPro" id="IPR013762">
    <property type="entry name" value="Integrase-like_cat_sf"/>
</dbReference>
<evidence type="ECO:0000313" key="3">
    <source>
        <dbReference type="EMBL" id="JAQ16780.1"/>
    </source>
</evidence>
<dbReference type="PANTHER" id="PTHR33480:SF1">
    <property type="entry name" value="TYR RECOMBINASE DOMAIN-CONTAINING PROTEIN"/>
    <property type="match status" value="1"/>
</dbReference>
<organism evidence="3">
    <name type="scientific">Lygus hesperus</name>
    <name type="common">Western plant bug</name>
    <dbReference type="NCBI Taxonomy" id="30085"/>
    <lineage>
        <taxon>Eukaryota</taxon>
        <taxon>Metazoa</taxon>
        <taxon>Ecdysozoa</taxon>
        <taxon>Arthropoda</taxon>
        <taxon>Hexapoda</taxon>
        <taxon>Insecta</taxon>
        <taxon>Pterygota</taxon>
        <taxon>Neoptera</taxon>
        <taxon>Paraneoptera</taxon>
        <taxon>Hemiptera</taxon>
        <taxon>Heteroptera</taxon>
        <taxon>Panheteroptera</taxon>
        <taxon>Cimicomorpha</taxon>
        <taxon>Miridae</taxon>
        <taxon>Mirini</taxon>
        <taxon>Lygus</taxon>
    </lineage>
</organism>
<dbReference type="PANTHER" id="PTHR33480">
    <property type="entry name" value="SET DOMAIN-CONTAINING PROTEIN-RELATED"/>
    <property type="match status" value="1"/>
</dbReference>
<dbReference type="GO" id="GO:0003677">
    <property type="term" value="F:DNA binding"/>
    <property type="evidence" value="ECO:0007669"/>
    <property type="project" value="InterPro"/>
</dbReference>
<accession>A0A146MDZ8</accession>
<proteinExistence type="predicted"/>
<dbReference type="Gene3D" id="1.10.443.10">
    <property type="entry name" value="Intergrase catalytic core"/>
    <property type="match status" value="1"/>
</dbReference>
<dbReference type="AlphaFoldDB" id="A0A146MDZ8"/>
<dbReference type="GO" id="GO:0015074">
    <property type="term" value="P:DNA integration"/>
    <property type="evidence" value="ECO:0007669"/>
    <property type="project" value="InterPro"/>
</dbReference>
<feature type="compositionally biased region" description="Low complexity" evidence="2">
    <location>
        <begin position="639"/>
        <end position="697"/>
    </location>
</feature>
<feature type="region of interest" description="Disordered" evidence="2">
    <location>
        <begin position="1"/>
        <end position="31"/>
    </location>
</feature>
<gene>
    <name evidence="3" type="ORF">g.62390</name>
</gene>
<evidence type="ECO:0000256" key="2">
    <source>
        <dbReference type="SAM" id="MobiDB-lite"/>
    </source>
</evidence>
<keyword evidence="1" id="KW-0233">DNA recombination</keyword>
<evidence type="ECO:0000256" key="1">
    <source>
        <dbReference type="ARBA" id="ARBA00023172"/>
    </source>
</evidence>
<feature type="non-terminal residue" evidence="3">
    <location>
        <position position="1"/>
    </location>
</feature>
<sequence length="704" mass="79039">LPFLGENSGGKHGKSRGKVGTGRSNIKEELDERDGIQVKEMTPKKRKTLRRKIHCPFCKLDVTNFARHVLRNHKQEPEVAAFAWRAPNDQERKRQLEFLYKQGNFIKSAEGVTRPVRNPLLPKSKTFTTCTKCFGSFASSTFYKHAKTCHFRDGSNSGKKPRYYHQIAGQNLLVRHLQVDENLRTQVFPRMKPDNVSLVAKCDDLILRYGAKYFNSHDASHFVPVTSRKMRELAKVLIAVNGLAPEVTTFVDLLLPRHFNNIVAAIKQIAGFDETTHTYASPAFAMNISTSLKECCDIAELEYVNRNEEAGSVETAEVIADIKALRMIIEKHWKHEVSSQAGNDLNEKSWNKVTLIPLATDLALLNTYLQNKGVSLALKLANDEMASRAFYGLVEIVYCRLLLLNRIRPGELQRLTVDLFEAHIDQPKPNASEEFAEVISPTERVLLSKCRRILLRGKGGKGVLVLFPTDVYEHAKLLLKSRRTFVGQENRLFFVRNNSDEPLRGYQVLAKHVKMAGVKFPNAITSTKLRKHIATMSQLFSMSPADVEQLATFMGHTIGVDKNVYRLPDDVYQTAKIAKLLVLMEKGQAGEFKNKHFNEIDISPDEEVENYDDEDIKGAAEAALDEEVCPRLPLPPSCSPSQPQSCLQSQPPSRSQSPLPSCSRSPPPSGSQSQPPSRLQSPPPSCSRSPSPSGSPLQKKKREF</sequence>
<protein>
    <submittedName>
        <fullName evidence="3">Uncharacterized protein</fullName>
    </submittedName>
</protein>
<name>A0A146MDZ8_LYGHE</name>
<dbReference type="EMBL" id="GDHC01001849">
    <property type="protein sequence ID" value="JAQ16780.1"/>
    <property type="molecule type" value="Transcribed_RNA"/>
</dbReference>
<dbReference type="InterPro" id="IPR011010">
    <property type="entry name" value="DNA_brk_join_enz"/>
</dbReference>
<reference evidence="3" key="1">
    <citation type="journal article" date="2016" name="Gigascience">
        <title>De novo construction of an expanded transcriptome assembly for the western tarnished plant bug, Lygus hesperus.</title>
        <authorList>
            <person name="Tassone E.E."/>
            <person name="Geib S.M."/>
            <person name="Hall B."/>
            <person name="Fabrick J.A."/>
            <person name="Brent C.S."/>
            <person name="Hull J.J."/>
        </authorList>
    </citation>
    <scope>NUCLEOTIDE SEQUENCE</scope>
</reference>